<name>G9E5Z9_MPSP1</name>
<dbReference type="Proteomes" id="UP000232710">
    <property type="component" value="Segment"/>
</dbReference>
<organismHost>
    <name type="scientific">Micromonas pusilla</name>
    <name type="common">Picoplanktonic green alga</name>
    <name type="synonym">Chromulina pusilla</name>
    <dbReference type="NCBI Taxonomy" id="38833"/>
</organismHost>
<evidence type="ECO:0000313" key="1">
    <source>
        <dbReference type="EMBL" id="AET84826.1"/>
    </source>
</evidence>
<keyword evidence="2" id="KW-1185">Reference proteome</keyword>
<reference evidence="1 2" key="1">
    <citation type="submission" date="2010-12" db="EMBL/GenBank/DDBJ databases">
        <title>The Genome Sequence of Micromonas pusilla virus SP1.</title>
        <authorList>
            <consortium name="The Broad Institute Genome Sequencing Platform"/>
            <person name="Henn M.R."/>
            <person name="Suttle C."/>
            <person name="Winget D."/>
            <person name="Chan A."/>
            <person name="Levin J."/>
            <person name="Malboeuf C."/>
            <person name="Casali M."/>
            <person name="Russ C."/>
            <person name="Lennon N."/>
            <person name="Chapman S.B."/>
            <person name="Erlich R."/>
            <person name="Young S.K."/>
            <person name="Yandava C."/>
            <person name="Zeng Q."/>
            <person name="Alvarado L."/>
            <person name="Anderson S."/>
            <person name="Berlin A."/>
            <person name="Chen Z."/>
            <person name="Freedman E."/>
            <person name="Gellesch M."/>
            <person name="Goldberg J."/>
            <person name="Green L."/>
            <person name="Griggs A."/>
            <person name="Gujja S."/>
            <person name="Heilman E.R."/>
            <person name="Heiman D."/>
            <person name="Hollinger A."/>
            <person name="Howarth C."/>
            <person name="Larson L."/>
            <person name="Mehta T."/>
            <person name="Pearson M."/>
            <person name="Roberts A."/>
            <person name="Ryan E."/>
            <person name="Saif S."/>
            <person name="Shea T."/>
            <person name="Shenoy N."/>
            <person name="Sisk P."/>
            <person name="Stolte C."/>
            <person name="Sykes S."/>
            <person name="White J."/>
            <person name="Haas B."/>
            <person name="Nusbaum C."/>
            <person name="Birren B."/>
        </authorList>
    </citation>
    <scope>NUCLEOTIDE SEQUENCE [LARGE SCALE GENOMIC DNA]</scope>
    <source>
        <strain evidence="1 2">SP1</strain>
    </source>
</reference>
<dbReference type="EMBL" id="JF974320">
    <property type="protein sequence ID" value="AET84826.1"/>
    <property type="molecule type" value="Genomic_DNA"/>
</dbReference>
<proteinExistence type="predicted"/>
<gene>
    <name evidence="1" type="ORF">MPXG_00028</name>
</gene>
<protein>
    <submittedName>
        <fullName evidence="1">Uncharacterized protein</fullName>
    </submittedName>
</protein>
<sequence>MAYQLQPGLSIVQNKEALPPVKATDEVFVYPQPSTLNYGGRPNTMLYGTAPYMAGKGSPAQHIDVSDQLRPQSTSRFNKNVVPTYERNLFPLSNMECKVPLRTMKYEPSSTRAELQNGLFQQRYYSNKNVNKK</sequence>
<accession>G9E5Z9</accession>
<evidence type="ECO:0000313" key="2">
    <source>
        <dbReference type="Proteomes" id="UP000232710"/>
    </source>
</evidence>
<organism evidence="1 2">
    <name type="scientific">Micromonas pusilla virus SP1</name>
    <name type="common">MpV-SP1</name>
    <dbReference type="NCBI Taxonomy" id="373996"/>
    <lineage>
        <taxon>Viruses</taxon>
        <taxon>Varidnaviria</taxon>
        <taxon>Bamfordvirae</taxon>
        <taxon>Nucleocytoviricota</taxon>
        <taxon>Megaviricetes</taxon>
        <taxon>Algavirales</taxon>
        <taxon>Phycodnaviridae</taxon>
        <taxon>Prasinovirus</taxon>
        <taxon>Prasinovirus micromonas</taxon>
    </lineage>
</organism>